<keyword evidence="4" id="KW-0547">Nucleotide-binding</keyword>
<comment type="similarity">
    <text evidence="6">Belongs to the AAA ATPase family. AFG2 subfamily.</text>
</comment>
<dbReference type="Pfam" id="PF00169">
    <property type="entry name" value="PH"/>
    <property type="match status" value="1"/>
</dbReference>
<dbReference type="PROSITE" id="PS50011">
    <property type="entry name" value="PROTEIN_KINASE_DOM"/>
    <property type="match status" value="1"/>
</dbReference>
<evidence type="ECO:0000256" key="1">
    <source>
        <dbReference type="ARBA" id="ARBA00004496"/>
    </source>
</evidence>
<feature type="compositionally biased region" description="Low complexity" evidence="7">
    <location>
        <begin position="137"/>
        <end position="156"/>
    </location>
</feature>
<dbReference type="Gene3D" id="1.10.510.10">
    <property type="entry name" value="Transferase(Phosphotransferase) domain 1"/>
    <property type="match status" value="1"/>
</dbReference>
<dbReference type="Gene3D" id="3.30.200.20">
    <property type="entry name" value="Phosphorylase Kinase, domain 1"/>
    <property type="match status" value="1"/>
</dbReference>
<keyword evidence="3" id="KW-0963">Cytoplasm</keyword>
<feature type="domain" description="Protein kinase" evidence="10">
    <location>
        <begin position="879"/>
        <end position="1119"/>
    </location>
</feature>
<dbReference type="EnsemblMetazoa" id="Aqu2.1.22524_001">
    <property type="protein sequence ID" value="Aqu2.1.22524_001"/>
    <property type="gene ID" value="Aqu2.1.22524"/>
</dbReference>
<dbReference type="GO" id="GO:0005737">
    <property type="term" value="C:cytoplasm"/>
    <property type="evidence" value="ECO:0007669"/>
    <property type="project" value="UniProtKB-SubCell"/>
</dbReference>
<dbReference type="InterPro" id="IPR003593">
    <property type="entry name" value="AAA+_ATPase"/>
</dbReference>
<dbReference type="InterPro" id="IPR011009">
    <property type="entry name" value="Kinase-like_dom_sf"/>
</dbReference>
<dbReference type="InterPro" id="IPR001849">
    <property type="entry name" value="PH_domain"/>
</dbReference>
<evidence type="ECO:0000259" key="10">
    <source>
        <dbReference type="PROSITE" id="PS50011"/>
    </source>
</evidence>
<feature type="region of interest" description="Disordered" evidence="7">
    <location>
        <begin position="1662"/>
        <end position="1812"/>
    </location>
</feature>
<dbReference type="SUPFAM" id="SSF52540">
    <property type="entry name" value="P-loop containing nucleoside triphosphate hydrolases"/>
    <property type="match status" value="2"/>
</dbReference>
<dbReference type="Pfam" id="PF00004">
    <property type="entry name" value="AAA"/>
    <property type="match status" value="2"/>
</dbReference>
<dbReference type="SMART" id="SM00233">
    <property type="entry name" value="PH"/>
    <property type="match status" value="2"/>
</dbReference>
<evidence type="ECO:0000256" key="3">
    <source>
        <dbReference type="ARBA" id="ARBA00022490"/>
    </source>
</evidence>
<feature type="compositionally biased region" description="Low complexity" evidence="7">
    <location>
        <begin position="1625"/>
        <end position="1640"/>
    </location>
</feature>
<dbReference type="PROSITE" id="PS00674">
    <property type="entry name" value="AAA"/>
    <property type="match status" value="1"/>
</dbReference>
<dbReference type="InterPro" id="IPR036339">
    <property type="entry name" value="PUB-like_dom_sf"/>
</dbReference>
<feature type="compositionally biased region" description="Low complexity" evidence="7">
    <location>
        <begin position="1783"/>
        <end position="1803"/>
    </location>
</feature>
<dbReference type="STRING" id="400682.A0A1X7U4Q9"/>
<dbReference type="InterPro" id="IPR003960">
    <property type="entry name" value="ATPase_AAA_CS"/>
</dbReference>
<dbReference type="InterPro" id="IPR050168">
    <property type="entry name" value="AAA_ATPase_domain"/>
</dbReference>
<evidence type="ECO:0000259" key="9">
    <source>
        <dbReference type="PROSITE" id="PS50003"/>
    </source>
</evidence>
<dbReference type="PRINTS" id="PR00109">
    <property type="entry name" value="TYRKINASE"/>
</dbReference>
<feature type="domain" description="PH" evidence="9">
    <location>
        <begin position="1281"/>
        <end position="1390"/>
    </location>
</feature>
<dbReference type="PROSITE" id="PS50020">
    <property type="entry name" value="WW_DOMAIN_2"/>
    <property type="match status" value="1"/>
</dbReference>
<evidence type="ECO:0000313" key="12">
    <source>
        <dbReference type="EnsemblMetazoa" id="Aqu2.1.22524_001"/>
    </source>
</evidence>
<dbReference type="PANTHER" id="PTHR23077">
    <property type="entry name" value="AAA-FAMILY ATPASE"/>
    <property type="match status" value="1"/>
</dbReference>
<dbReference type="GO" id="GO:0004672">
    <property type="term" value="F:protein kinase activity"/>
    <property type="evidence" value="ECO:0007669"/>
    <property type="project" value="InterPro"/>
</dbReference>
<dbReference type="PROSITE" id="PS50003">
    <property type="entry name" value="PH_DOMAIN"/>
    <property type="match status" value="1"/>
</dbReference>
<dbReference type="InterPro" id="IPR011993">
    <property type="entry name" value="PH-like_dom_sf"/>
</dbReference>
<keyword evidence="8" id="KW-0812">Transmembrane</keyword>
<feature type="region of interest" description="Disordered" evidence="7">
    <location>
        <begin position="1587"/>
        <end position="1640"/>
    </location>
</feature>
<keyword evidence="8" id="KW-0472">Membrane</keyword>
<evidence type="ECO:0000256" key="4">
    <source>
        <dbReference type="ARBA" id="ARBA00022741"/>
    </source>
</evidence>
<dbReference type="Gene3D" id="2.30.29.30">
    <property type="entry name" value="Pleckstrin-homology domain (PH domain)/Phosphotyrosine-binding domain (PTB)"/>
    <property type="match status" value="1"/>
</dbReference>
<dbReference type="SMART" id="SM00382">
    <property type="entry name" value="AAA"/>
    <property type="match status" value="2"/>
</dbReference>
<reference evidence="12" key="1">
    <citation type="submission" date="2017-05" db="UniProtKB">
        <authorList>
            <consortium name="EnsemblMetazoa"/>
        </authorList>
    </citation>
    <scope>IDENTIFICATION</scope>
</reference>
<dbReference type="FunFam" id="3.40.50.300:FF:000567">
    <property type="entry name" value="ATPase, AAA family protein"/>
    <property type="match status" value="1"/>
</dbReference>
<keyword evidence="8" id="KW-1133">Transmembrane helix</keyword>
<name>A0A1X7U4Q9_AMPQE</name>
<feature type="transmembrane region" description="Helical" evidence="8">
    <location>
        <begin position="1931"/>
        <end position="1951"/>
    </location>
</feature>
<feature type="compositionally biased region" description="Pro residues" evidence="7">
    <location>
        <begin position="1597"/>
        <end position="1621"/>
    </location>
</feature>
<dbReference type="SUPFAM" id="SSF143503">
    <property type="entry name" value="PUG domain-like"/>
    <property type="match status" value="1"/>
</dbReference>
<dbReference type="Pfam" id="PF17862">
    <property type="entry name" value="AAA_lid_3"/>
    <property type="match status" value="1"/>
</dbReference>
<evidence type="ECO:0000256" key="6">
    <source>
        <dbReference type="ARBA" id="ARBA00061477"/>
    </source>
</evidence>
<organism evidence="12">
    <name type="scientific">Amphimedon queenslandica</name>
    <name type="common">Sponge</name>
    <dbReference type="NCBI Taxonomy" id="400682"/>
    <lineage>
        <taxon>Eukaryota</taxon>
        <taxon>Metazoa</taxon>
        <taxon>Porifera</taxon>
        <taxon>Demospongiae</taxon>
        <taxon>Heteroscleromorpha</taxon>
        <taxon>Haplosclerida</taxon>
        <taxon>Niphatidae</taxon>
        <taxon>Amphimedon</taxon>
    </lineage>
</organism>
<dbReference type="CDD" id="cd19511">
    <property type="entry name" value="RecA-like_CDC48_r2-like"/>
    <property type="match status" value="1"/>
</dbReference>
<dbReference type="SUPFAM" id="SSF50729">
    <property type="entry name" value="PH domain-like"/>
    <property type="match status" value="1"/>
</dbReference>
<dbReference type="CDD" id="cd09212">
    <property type="entry name" value="PUB"/>
    <property type="match status" value="1"/>
</dbReference>
<dbReference type="InterPro" id="IPR001245">
    <property type="entry name" value="Ser-Thr/Tyr_kinase_cat_dom"/>
</dbReference>
<evidence type="ECO:0000256" key="5">
    <source>
        <dbReference type="ARBA" id="ARBA00022840"/>
    </source>
</evidence>
<comment type="similarity">
    <text evidence="2">Belongs to the protein kinase superfamily. TKL Ser/Thr protein kinase family. ROCO subfamily.</text>
</comment>
<dbReference type="InterPro" id="IPR041569">
    <property type="entry name" value="AAA_lid_3"/>
</dbReference>
<dbReference type="Gene3D" id="1.20.58.2190">
    <property type="match status" value="1"/>
</dbReference>
<feature type="region of interest" description="Disordered" evidence="7">
    <location>
        <begin position="136"/>
        <end position="156"/>
    </location>
</feature>
<feature type="compositionally biased region" description="Polar residues" evidence="7">
    <location>
        <begin position="1663"/>
        <end position="1680"/>
    </location>
</feature>
<keyword evidence="5" id="KW-0067">ATP-binding</keyword>
<dbReference type="InterPro" id="IPR027417">
    <property type="entry name" value="P-loop_NTPase"/>
</dbReference>
<dbReference type="Gene3D" id="3.40.50.300">
    <property type="entry name" value="P-loop containing nucleotide triphosphate hydrolases"/>
    <property type="match status" value="2"/>
</dbReference>
<evidence type="ECO:0000259" key="11">
    <source>
        <dbReference type="PROSITE" id="PS50020"/>
    </source>
</evidence>
<dbReference type="GO" id="GO:0016887">
    <property type="term" value="F:ATP hydrolysis activity"/>
    <property type="evidence" value="ECO:0007669"/>
    <property type="project" value="InterPro"/>
</dbReference>
<dbReference type="InterPro" id="IPR003959">
    <property type="entry name" value="ATPase_AAA_core"/>
</dbReference>
<dbReference type="GO" id="GO:0005524">
    <property type="term" value="F:ATP binding"/>
    <property type="evidence" value="ECO:0007669"/>
    <property type="project" value="UniProtKB-KW"/>
</dbReference>
<proteinExistence type="inferred from homology"/>
<feature type="domain" description="WW" evidence="11">
    <location>
        <begin position="1868"/>
        <end position="1902"/>
    </location>
</feature>
<dbReference type="Gene3D" id="1.10.8.60">
    <property type="match status" value="2"/>
</dbReference>
<dbReference type="InterPro" id="IPR000719">
    <property type="entry name" value="Prot_kinase_dom"/>
</dbReference>
<dbReference type="Pfam" id="PF07714">
    <property type="entry name" value="PK_Tyr_Ser-Thr"/>
    <property type="match status" value="1"/>
</dbReference>
<evidence type="ECO:0000256" key="2">
    <source>
        <dbReference type="ARBA" id="ARBA00008171"/>
    </source>
</evidence>
<evidence type="ECO:0000256" key="7">
    <source>
        <dbReference type="SAM" id="MobiDB-lite"/>
    </source>
</evidence>
<dbReference type="PANTHER" id="PTHR23077:SF27">
    <property type="entry name" value="ATPASE FAMILY GENE 2 PROTEIN HOMOLOG A"/>
    <property type="match status" value="1"/>
</dbReference>
<dbReference type="InParanoid" id="A0A1X7U4Q9"/>
<dbReference type="eggNOG" id="KOG0196">
    <property type="taxonomic scope" value="Eukaryota"/>
</dbReference>
<comment type="subcellular location">
    <subcellularLocation>
        <location evidence="1">Cytoplasm</location>
    </subcellularLocation>
</comment>
<evidence type="ECO:0008006" key="13">
    <source>
        <dbReference type="Google" id="ProtNLM"/>
    </source>
</evidence>
<evidence type="ECO:0000256" key="8">
    <source>
        <dbReference type="SAM" id="Phobius"/>
    </source>
</evidence>
<dbReference type="OrthoDB" id="1668230at2759"/>
<dbReference type="SUPFAM" id="SSF56112">
    <property type="entry name" value="Protein kinase-like (PK-like)"/>
    <property type="match status" value="1"/>
</dbReference>
<dbReference type="CDD" id="cd00821">
    <property type="entry name" value="PH"/>
    <property type="match status" value="1"/>
</dbReference>
<sequence length="1971" mass="217691">MRHCDIKINQTVIIMNSNYEFLSIARAWPIKSIDIHRVIVSKSLCEKVKNDSLILIKLMPPNVKIFNIKELELSLRSSPSSNGITVDESFKHYIAVKNEGTIVSVGSLINVTFLGQQCSLIVKSLHVSQDTSRTYMSHDTSSVSHDSSSVSHDSSTNSLVDDISSLSLSSVLSSTPSKPHPVTIPSPLKATPPQIPLQEIGRIALSTIVTVTTSVTTNDIASASPTLDAIGGYSHIILLLKQLVQYPFVYPHLISSGQISFPRGIIIHGLPGTGKSLIAEAISSNVPLVNIKIINSSDLLRTNALQLIELTLQQLESGSIGILIVNDIDKVCLNNQLIVSALIKHFETVAKLPSLRHSVVLATTNNLSSVHIELRCPGRFDKEIEMHPPQQLEREDILRRMMDKIPHTLSREDIRSISMLTHGYVGSDLKLLCTTAQQLLLSDFDPEQSFDFHVNYDVMLRSLRQIQPTAMKEIMIEVPKVLWSDIGGEENIKKQLIESTDWPIKHPEALERLGLRAVKGILLYGPPGCSKTMIVRALATETCFNFISIKGPEIFNKWVGDSEKAIRKVFSRARAAAPSIVFFDEIDSIATHRQSGDGSKVGDRILTQLLTEMDGIESLKGVLIIAATNRPDIIDKALLRSGRFDKKIYVPLPTEGTRREIFKIRFKTTPVSEDVDITELVLKTAGYSGAEVVAVVERAAELALSDDINCCFVSSIFFLSVEIQVLKFVCFSPVPASLHLSLSLWYYHDTVPAVAAPVVLRLVLMETSGPGGSVWDRFKDYSEEDFLETTRVLLAILHNVIHDPANEKNRRLRAASKFINKPGITDLLRSVGFVKKDSYLFLDNLEDNLKQLRSLMRDIVSRRRGTGNPLGWDVPSSALHFIKIIGSSKYGDVIQGTIGGQDVAIKTLNPENRLTDKKSFRQELDILSQLTHPQIVRLIGATLLSEPTSLIIELLPHSMLHLLHQGELCDVEIFRYARQVAMGMEYIHSKNILHFSAEGEVKISDFSTSRQEGVPLTNRHLINVRWSPPEVFNDGTFSKESDVWSYGILLYEFVTSGSVPYANFSNNQVQTKVTEGYRLLQPPCCLDEFYSVMSKCWSVSPVDRPGFTSIVSLLLNPMEKMLASTSDERPLRYVNNSSDEPAVSFSTERRLSKKFKVKEPTYQSVVTKGGGLVRIYTSLVAPFHPRVVIVCNKKSSVSDVVQLSLVKCGKGDLDHKSYAIALLDDVTDPIKYLESEEKIMTIKGNMSPVAQFVLCVKTPEQSLLDVILSIKSNPSYRNALDYKTKGYLVKSECQPSNNSPRGGGGGGSAWQRYWCIVDGSSLLCYLDEEDEGIKQFEIFLDFRSAIVSLTTDKKNEYIKVEMTNNDVYLFNTIDKLDTLRWIEAIEAATRQEPSQFLLQGSSGGAVVFAGFLTCSYYPSVSTNDPVTSVASIRPGEGLSDVPFSYGKLWCVLKSSGLIQCMVDSKPVDIVHIIKNMNKINVYRNDGGECIIKMTNSNSDDLIMIADSASEHYDWVLNIENILLKNNITGLLVDHTNKDNSYIILKRLISSQNGREGIRGSVLVSPSSESQVLNDVYSFDGGRVSPDGCEEGSILELPPVPPRGSSAPPPPLPPRDPPPLPPKKGNSLQRNRSSSNNSYISITSSNGSIEVNDEYVLMQPPSVPSSLKLTPSQSTSCSIPSPITEISPLGPADDYMKMNPVSSSHVNSRPIAIPGSVTRSSSSAGKRCVLLHSNSETDGEPSQLEVTPPLPPRTSSPRHFRNISKTPGVTRYHSLSSTGGGGPSRTRSNSSIAVTSSSSLTRSSNKGVSMSECLSMREVKEKLGKGMTSSSFTESASSIVSFESENLLNISGLSSTSSPHSSIEDVSLLSLPVGWERGYSQKSKRHFYFNADLGISKWNYEEVLLMCDNEPSTQLKPGNGWHSVNTDDGKDITQYIVSSLIYCTVIFMYLIYSGYFKYCPVYDYIIIYFIGS</sequence>
<dbReference type="InterPro" id="IPR001202">
    <property type="entry name" value="WW_dom"/>
</dbReference>
<accession>A0A1X7U4Q9</accession>
<protein>
    <recommendedName>
        <fullName evidence="13">Non-specific protein-tyrosine kinase</fullName>
    </recommendedName>
</protein>